<comment type="caution">
    <text evidence="2">The sequence shown here is derived from an EMBL/GenBank/DDBJ whole genome shotgun (WGS) entry which is preliminary data.</text>
</comment>
<proteinExistence type="predicted"/>
<evidence type="ECO:0000256" key="1">
    <source>
        <dbReference type="SAM" id="MobiDB-lite"/>
    </source>
</evidence>
<reference evidence="2" key="1">
    <citation type="submission" date="2023-07" db="EMBL/GenBank/DDBJ databases">
        <title>draft genome sequence of fig (Ficus carica).</title>
        <authorList>
            <person name="Takahashi T."/>
            <person name="Nishimura K."/>
        </authorList>
    </citation>
    <scope>NUCLEOTIDE SEQUENCE</scope>
</reference>
<sequence>MKNLSESLGIVREFIDDIDRVNCGRDRGGVEVGPEAGGNAEGEDDEENEEDEENERDFAVIRGSGTGSHGRGREGLGVGFGIGSLVESLFMRRRGGHGMAIAGTELCAKMPRSLTHSRLDCCCLEETVIDGVC</sequence>
<name>A0AA88A1H4_FICCA</name>
<protein>
    <submittedName>
        <fullName evidence="2">Uncharacterized protein</fullName>
    </submittedName>
</protein>
<dbReference type="EMBL" id="BTGU01000018">
    <property type="protein sequence ID" value="GMN44537.1"/>
    <property type="molecule type" value="Genomic_DNA"/>
</dbReference>
<dbReference type="AlphaFoldDB" id="A0AA88A1H4"/>
<organism evidence="2 3">
    <name type="scientific">Ficus carica</name>
    <name type="common">Common fig</name>
    <dbReference type="NCBI Taxonomy" id="3494"/>
    <lineage>
        <taxon>Eukaryota</taxon>
        <taxon>Viridiplantae</taxon>
        <taxon>Streptophyta</taxon>
        <taxon>Embryophyta</taxon>
        <taxon>Tracheophyta</taxon>
        <taxon>Spermatophyta</taxon>
        <taxon>Magnoliopsida</taxon>
        <taxon>eudicotyledons</taxon>
        <taxon>Gunneridae</taxon>
        <taxon>Pentapetalae</taxon>
        <taxon>rosids</taxon>
        <taxon>fabids</taxon>
        <taxon>Rosales</taxon>
        <taxon>Moraceae</taxon>
        <taxon>Ficeae</taxon>
        <taxon>Ficus</taxon>
    </lineage>
</organism>
<keyword evidence="3" id="KW-1185">Reference proteome</keyword>
<feature type="region of interest" description="Disordered" evidence="1">
    <location>
        <begin position="22"/>
        <end position="56"/>
    </location>
</feature>
<dbReference type="Proteomes" id="UP001187192">
    <property type="component" value="Unassembled WGS sequence"/>
</dbReference>
<evidence type="ECO:0000313" key="3">
    <source>
        <dbReference type="Proteomes" id="UP001187192"/>
    </source>
</evidence>
<accession>A0AA88A1H4</accession>
<feature type="compositionally biased region" description="Acidic residues" evidence="1">
    <location>
        <begin position="41"/>
        <end position="55"/>
    </location>
</feature>
<gene>
    <name evidence="2" type="ORF">TIFTF001_013742</name>
</gene>
<evidence type="ECO:0000313" key="2">
    <source>
        <dbReference type="EMBL" id="GMN44537.1"/>
    </source>
</evidence>